<accession>A0A0F9BPY8</accession>
<feature type="transmembrane region" description="Helical" evidence="1">
    <location>
        <begin position="15"/>
        <end position="33"/>
    </location>
</feature>
<evidence type="ECO:0000256" key="1">
    <source>
        <dbReference type="SAM" id="Phobius"/>
    </source>
</evidence>
<sequence>MKFECTNCAGIGPEFWITLGALAIAAGALVIAFREHREYMKQLQARARFTLRLRPLRADDDGVIHTKGSKAYVIVEIGLKNDGNRAAGPTVINVVAPRHLETLRFCGPSGEELPATQAPAEAAETLVDAQGGRMSSKFLSTELPRVSLRPHYLKFARFPVDVPDQGEANVPLRVTAQADELPDDVSEVSERLLVRVVRTKFAP</sequence>
<keyword evidence="1" id="KW-1133">Transmembrane helix</keyword>
<gene>
    <name evidence="2" type="ORF">LCGC14_2420050</name>
</gene>
<dbReference type="AlphaFoldDB" id="A0A0F9BPY8"/>
<organism evidence="2">
    <name type="scientific">marine sediment metagenome</name>
    <dbReference type="NCBI Taxonomy" id="412755"/>
    <lineage>
        <taxon>unclassified sequences</taxon>
        <taxon>metagenomes</taxon>
        <taxon>ecological metagenomes</taxon>
    </lineage>
</organism>
<protein>
    <submittedName>
        <fullName evidence="2">Uncharacterized protein</fullName>
    </submittedName>
</protein>
<name>A0A0F9BPY8_9ZZZZ</name>
<reference evidence="2" key="1">
    <citation type="journal article" date="2015" name="Nature">
        <title>Complex archaea that bridge the gap between prokaryotes and eukaryotes.</title>
        <authorList>
            <person name="Spang A."/>
            <person name="Saw J.H."/>
            <person name="Jorgensen S.L."/>
            <person name="Zaremba-Niedzwiedzka K."/>
            <person name="Martijn J."/>
            <person name="Lind A.E."/>
            <person name="van Eijk R."/>
            <person name="Schleper C."/>
            <person name="Guy L."/>
            <person name="Ettema T.J."/>
        </authorList>
    </citation>
    <scope>NUCLEOTIDE SEQUENCE</scope>
</reference>
<dbReference type="EMBL" id="LAZR01036768">
    <property type="protein sequence ID" value="KKL23969.1"/>
    <property type="molecule type" value="Genomic_DNA"/>
</dbReference>
<keyword evidence="1" id="KW-0812">Transmembrane</keyword>
<keyword evidence="1" id="KW-0472">Membrane</keyword>
<evidence type="ECO:0000313" key="2">
    <source>
        <dbReference type="EMBL" id="KKL23969.1"/>
    </source>
</evidence>
<proteinExistence type="predicted"/>
<comment type="caution">
    <text evidence="2">The sequence shown here is derived from an EMBL/GenBank/DDBJ whole genome shotgun (WGS) entry which is preliminary data.</text>
</comment>